<organism evidence="1 2">
    <name type="scientific">Rothia kristinae</name>
    <dbReference type="NCBI Taxonomy" id="37923"/>
    <lineage>
        <taxon>Bacteria</taxon>
        <taxon>Bacillati</taxon>
        <taxon>Actinomycetota</taxon>
        <taxon>Actinomycetes</taxon>
        <taxon>Micrococcales</taxon>
        <taxon>Micrococcaceae</taxon>
        <taxon>Rothia</taxon>
    </lineage>
</organism>
<evidence type="ECO:0008006" key="3">
    <source>
        <dbReference type="Google" id="ProtNLM"/>
    </source>
</evidence>
<dbReference type="AlphaFoldDB" id="A0A1S2N1W9"/>
<proteinExistence type="predicted"/>
<gene>
    <name evidence="1" type="ORF">BK826_02810</name>
</gene>
<dbReference type="RefSeq" id="WP_075514295.1">
    <property type="nucleotide sequence ID" value="NZ_JBEYYV010000016.1"/>
</dbReference>
<name>A0A1S2N1W9_9MICC</name>
<comment type="caution">
    <text evidence="1">The sequence shown here is derived from an EMBL/GenBank/DDBJ whole genome shotgun (WGS) entry which is preliminary data.</text>
</comment>
<sequence length="124" mass="12903">MTEIIRSAVGSAHAAGQPLSRRELLLLLSKAAARGISVRPAVRRADVVFTGEPGSTRVSIQLVLGAGEDPRRVLDEAHEEIVPGLEAILGEPFAEVCVHWMPEAVASSGGLSASSGFEHGLLAA</sequence>
<reference evidence="1 2" key="1">
    <citation type="submission" date="2016-10" db="EMBL/GenBank/DDBJ databases">
        <title>Draft genome sequence of strain LCT isolated from the Shenzhou X spacecraft of China.</title>
        <authorList>
            <person name="Huang B."/>
        </authorList>
    </citation>
    <scope>NUCLEOTIDE SEQUENCE [LARGE SCALE GENOMIC DNA]</scope>
    <source>
        <strain evidence="1 2">LCT-H5</strain>
    </source>
</reference>
<dbReference type="EMBL" id="MODZ01000003">
    <property type="protein sequence ID" value="OIJ36378.1"/>
    <property type="molecule type" value="Genomic_DNA"/>
</dbReference>
<protein>
    <recommendedName>
        <fullName evidence="3">Cation efflux protein cytoplasmic domain-containing protein</fullName>
    </recommendedName>
</protein>
<evidence type="ECO:0000313" key="1">
    <source>
        <dbReference type="EMBL" id="OIJ36378.1"/>
    </source>
</evidence>
<accession>A0A1S2N1W9</accession>
<evidence type="ECO:0000313" key="2">
    <source>
        <dbReference type="Proteomes" id="UP000179540"/>
    </source>
</evidence>
<dbReference type="Proteomes" id="UP000179540">
    <property type="component" value="Unassembled WGS sequence"/>
</dbReference>